<feature type="domain" description="HTH cro/C1-type" evidence="2">
    <location>
        <begin position="7"/>
        <end position="61"/>
    </location>
</feature>
<dbReference type="AlphaFoldDB" id="A0A096BDP1"/>
<dbReference type="Gene3D" id="1.10.260.40">
    <property type="entry name" value="lambda repressor-like DNA-binding domains"/>
    <property type="match status" value="1"/>
</dbReference>
<proteinExistence type="predicted"/>
<dbReference type="eggNOG" id="COG1476">
    <property type="taxonomic scope" value="Bacteria"/>
</dbReference>
<evidence type="ECO:0000256" key="1">
    <source>
        <dbReference type="ARBA" id="ARBA00023125"/>
    </source>
</evidence>
<dbReference type="Proteomes" id="UP000029585">
    <property type="component" value="Unassembled WGS sequence"/>
</dbReference>
<evidence type="ECO:0000259" key="2">
    <source>
        <dbReference type="PROSITE" id="PS50943"/>
    </source>
</evidence>
<dbReference type="InterPro" id="IPR001387">
    <property type="entry name" value="Cro/C1-type_HTH"/>
</dbReference>
<keyword evidence="4" id="KW-1185">Reference proteome</keyword>
<dbReference type="GeneID" id="63971277"/>
<dbReference type="PANTHER" id="PTHR46558:SF11">
    <property type="entry name" value="HTH-TYPE TRANSCRIPTIONAL REGULATOR XRE"/>
    <property type="match status" value="1"/>
</dbReference>
<evidence type="ECO:0000313" key="3">
    <source>
        <dbReference type="EMBL" id="KGF57563.1"/>
    </source>
</evidence>
<dbReference type="GO" id="GO:0003677">
    <property type="term" value="F:DNA binding"/>
    <property type="evidence" value="ECO:0007669"/>
    <property type="project" value="UniProtKB-KW"/>
</dbReference>
<dbReference type="RefSeq" id="WP_007495950.1">
    <property type="nucleotide sequence ID" value="NZ_KN174161.1"/>
</dbReference>
<name>A0A096BDP1_FLAPL</name>
<keyword evidence="1" id="KW-0238">DNA-binding</keyword>
<dbReference type="SMART" id="SM00530">
    <property type="entry name" value="HTH_XRE"/>
    <property type="match status" value="1"/>
</dbReference>
<dbReference type="CDD" id="cd00093">
    <property type="entry name" value="HTH_XRE"/>
    <property type="match status" value="1"/>
</dbReference>
<evidence type="ECO:0000313" key="4">
    <source>
        <dbReference type="Proteomes" id="UP000029585"/>
    </source>
</evidence>
<dbReference type="HOGENOM" id="CLU_066192_62_4_9"/>
<comment type="caution">
    <text evidence="3">The sequence shown here is derived from an EMBL/GenBank/DDBJ whole genome shotgun (WGS) entry which is preliminary data.</text>
</comment>
<dbReference type="PROSITE" id="PS50943">
    <property type="entry name" value="HTH_CROC1"/>
    <property type="match status" value="1"/>
</dbReference>
<sequence length="68" mass="7931">MLMYPRLAELREDHDLSQAEMAKILRVSQATYSRYETGRLDIPSQTLIALARYYGVSVDYLLGLDHRR</sequence>
<reference evidence="3 4" key="1">
    <citation type="submission" date="2011-08" db="EMBL/GenBank/DDBJ databases">
        <title>The Genome Sequence of Clostridium orbiscindens 1_3_50AFAA.</title>
        <authorList>
            <consortium name="The Broad Institute Genome Sequencing Platform"/>
            <person name="Earl A."/>
            <person name="Ward D."/>
            <person name="Feldgarden M."/>
            <person name="Gevers D."/>
            <person name="Daigneault M."/>
            <person name="Strauss J."/>
            <person name="Allen-Vercoe E."/>
            <person name="Young S.K."/>
            <person name="Zeng Q."/>
            <person name="Gargeya S."/>
            <person name="Fitzgerald M."/>
            <person name="Haas B."/>
            <person name="Abouelleil A."/>
            <person name="Alvarado L."/>
            <person name="Arachchi H.M."/>
            <person name="Berlin A."/>
            <person name="Brown A."/>
            <person name="Chapman S.B."/>
            <person name="Chen Z."/>
            <person name="Dunbar C."/>
            <person name="Freedman E."/>
            <person name="Gearin G."/>
            <person name="Gellesch M."/>
            <person name="Goldberg J."/>
            <person name="Griggs A."/>
            <person name="Gujja S."/>
            <person name="Heiman D."/>
            <person name="Howarth C."/>
            <person name="Larson L."/>
            <person name="Lui A."/>
            <person name="MacDonald P.J.P."/>
            <person name="Montmayeur A."/>
            <person name="Murphy C."/>
            <person name="Neiman D."/>
            <person name="Pearson M."/>
            <person name="Priest M."/>
            <person name="Roberts A."/>
            <person name="Saif S."/>
            <person name="Shea T."/>
            <person name="Shenoy N."/>
            <person name="Sisk P."/>
            <person name="Stolte C."/>
            <person name="Sykes S."/>
            <person name="Wortman J."/>
            <person name="Nusbaum C."/>
            <person name="Birren B."/>
        </authorList>
    </citation>
    <scope>NUCLEOTIDE SEQUENCE [LARGE SCALE GENOMIC DNA]</scope>
    <source>
        <strain evidence="3 4">1_3_50AFAA</strain>
    </source>
</reference>
<accession>A0A096BDP1</accession>
<dbReference type="SUPFAM" id="SSF47413">
    <property type="entry name" value="lambda repressor-like DNA-binding domains"/>
    <property type="match status" value="1"/>
</dbReference>
<dbReference type="InterPro" id="IPR010982">
    <property type="entry name" value="Lambda_DNA-bd_dom_sf"/>
</dbReference>
<dbReference type="Pfam" id="PF01381">
    <property type="entry name" value="HTH_3"/>
    <property type="match status" value="1"/>
</dbReference>
<dbReference type="PANTHER" id="PTHR46558">
    <property type="entry name" value="TRACRIPTIONAL REGULATORY PROTEIN-RELATED-RELATED"/>
    <property type="match status" value="1"/>
</dbReference>
<protein>
    <recommendedName>
        <fullName evidence="2">HTH cro/C1-type domain-containing protein</fullName>
    </recommendedName>
</protein>
<organism evidence="3 4">
    <name type="scientific">Flavonifractor plautii 1_3_50AFAA</name>
    <dbReference type="NCBI Taxonomy" id="742738"/>
    <lineage>
        <taxon>Bacteria</taxon>
        <taxon>Bacillati</taxon>
        <taxon>Bacillota</taxon>
        <taxon>Clostridia</taxon>
        <taxon>Eubacteriales</taxon>
        <taxon>Oscillospiraceae</taxon>
        <taxon>Flavonifractor</taxon>
    </lineage>
</organism>
<dbReference type="PATRIC" id="fig|742738.3.peg.28"/>
<gene>
    <name evidence="3" type="ORF">HMPREF9460_00026</name>
</gene>
<dbReference type="EMBL" id="ADLO01000002">
    <property type="protein sequence ID" value="KGF57563.1"/>
    <property type="molecule type" value="Genomic_DNA"/>
</dbReference>